<accession>A0A366HKB5</accession>
<evidence type="ECO:0000256" key="1">
    <source>
        <dbReference type="ARBA" id="ARBA00023239"/>
    </source>
</evidence>
<dbReference type="Proteomes" id="UP000253628">
    <property type="component" value="Unassembled WGS sequence"/>
</dbReference>
<evidence type="ECO:0000313" key="3">
    <source>
        <dbReference type="EMBL" id="RBP43389.1"/>
    </source>
</evidence>
<evidence type="ECO:0000259" key="2">
    <source>
        <dbReference type="Pfam" id="PF01557"/>
    </source>
</evidence>
<dbReference type="SUPFAM" id="SSF56529">
    <property type="entry name" value="FAH"/>
    <property type="match status" value="1"/>
</dbReference>
<protein>
    <submittedName>
        <fullName evidence="3">2-keto-4-pentenoate hydratase</fullName>
    </submittedName>
</protein>
<dbReference type="OrthoDB" id="9792137at2"/>
<dbReference type="AlphaFoldDB" id="A0A366HKB5"/>
<evidence type="ECO:0000313" key="4">
    <source>
        <dbReference type="Proteomes" id="UP000253628"/>
    </source>
</evidence>
<dbReference type="GO" id="GO:0005737">
    <property type="term" value="C:cytoplasm"/>
    <property type="evidence" value="ECO:0007669"/>
    <property type="project" value="TreeGrafter"/>
</dbReference>
<gene>
    <name evidence="3" type="ORF">DFR37_101521</name>
</gene>
<dbReference type="InterPro" id="IPR011234">
    <property type="entry name" value="Fumarylacetoacetase-like_C"/>
</dbReference>
<keyword evidence="4" id="KW-1185">Reference proteome</keyword>
<keyword evidence="1" id="KW-0456">Lyase</keyword>
<dbReference type="InterPro" id="IPR036663">
    <property type="entry name" value="Fumarylacetoacetase_C_sf"/>
</dbReference>
<sequence length="268" mass="27861">MALSLNEIAELLWQAESTGTPCAPLREQLAEAAASSSTEDIVAAAYAVQSMNIERKLKTGERLVGRKIGLTSVAVQKQLGVDSPDFGTLLASMAVGHGEEIAAGRVMQPKVEAEIALVLERDLTHEQNTVADIINATAYALPAIEVVGSRIANWDIRLADTVADNASSGLFVLGARPVKLSDFDLIGCGMVMERRGDQVSLGIGSACLGNPLNAAVWLANVMARAGSPLRAGDVLMSGALGPMVAVQPGDVFSAQIEGLGSVSAYFSA</sequence>
<reference evidence="3 4" key="1">
    <citation type="submission" date="2018-06" db="EMBL/GenBank/DDBJ databases">
        <title>Genomic Encyclopedia of Type Strains, Phase IV (KMG-IV): sequencing the most valuable type-strain genomes for metagenomic binning, comparative biology and taxonomic classification.</title>
        <authorList>
            <person name="Goeker M."/>
        </authorList>
    </citation>
    <scope>NUCLEOTIDE SEQUENCE [LARGE SCALE GENOMIC DNA]</scope>
    <source>
        <strain evidence="3 4">DSM 25520</strain>
    </source>
</reference>
<dbReference type="PANTHER" id="PTHR30143:SF0">
    <property type="entry name" value="2-KETO-4-PENTENOATE HYDRATASE"/>
    <property type="match status" value="1"/>
</dbReference>
<dbReference type="RefSeq" id="WP_113931666.1">
    <property type="nucleotide sequence ID" value="NZ_JACCEU010000001.1"/>
</dbReference>
<proteinExistence type="predicted"/>
<comment type="caution">
    <text evidence="3">The sequence shown here is derived from an EMBL/GenBank/DDBJ whole genome shotgun (WGS) entry which is preliminary data.</text>
</comment>
<feature type="domain" description="Fumarylacetoacetase-like C-terminal" evidence="2">
    <location>
        <begin position="77"/>
        <end position="263"/>
    </location>
</feature>
<dbReference type="InterPro" id="IPR050772">
    <property type="entry name" value="Hydratase-Decarb/MhpD_sf"/>
</dbReference>
<dbReference type="EMBL" id="QNRQ01000001">
    <property type="protein sequence ID" value="RBP43389.1"/>
    <property type="molecule type" value="Genomic_DNA"/>
</dbReference>
<dbReference type="GO" id="GO:0008684">
    <property type="term" value="F:2-oxopent-4-enoate hydratase activity"/>
    <property type="evidence" value="ECO:0007669"/>
    <property type="project" value="TreeGrafter"/>
</dbReference>
<dbReference type="PANTHER" id="PTHR30143">
    <property type="entry name" value="ACID HYDRATASE"/>
    <property type="match status" value="1"/>
</dbReference>
<dbReference type="Pfam" id="PF01557">
    <property type="entry name" value="FAA_hydrolase"/>
    <property type="match status" value="1"/>
</dbReference>
<name>A0A366HKB5_9BURK</name>
<dbReference type="Gene3D" id="3.90.850.10">
    <property type="entry name" value="Fumarylacetoacetase-like, C-terminal domain"/>
    <property type="match status" value="1"/>
</dbReference>
<organism evidence="3 4">
    <name type="scientific">Eoetvoesiella caeni</name>
    <dbReference type="NCBI Taxonomy" id="645616"/>
    <lineage>
        <taxon>Bacteria</taxon>
        <taxon>Pseudomonadati</taxon>
        <taxon>Pseudomonadota</taxon>
        <taxon>Betaproteobacteria</taxon>
        <taxon>Burkholderiales</taxon>
        <taxon>Alcaligenaceae</taxon>
        <taxon>Eoetvoesiella</taxon>
    </lineage>
</organism>